<dbReference type="Proteomes" id="UP000424527">
    <property type="component" value="Unassembled WGS sequence"/>
</dbReference>
<keyword evidence="2" id="KW-1185">Reference proteome</keyword>
<organism evidence="1 2">
    <name type="scientific">Larimichthys crocea</name>
    <name type="common">Large yellow croaker</name>
    <name type="synonym">Pseudosciaena crocea</name>
    <dbReference type="NCBI Taxonomy" id="215358"/>
    <lineage>
        <taxon>Eukaryota</taxon>
        <taxon>Metazoa</taxon>
        <taxon>Chordata</taxon>
        <taxon>Craniata</taxon>
        <taxon>Vertebrata</taxon>
        <taxon>Euteleostomi</taxon>
        <taxon>Actinopterygii</taxon>
        <taxon>Neopterygii</taxon>
        <taxon>Teleostei</taxon>
        <taxon>Neoteleostei</taxon>
        <taxon>Acanthomorphata</taxon>
        <taxon>Eupercaria</taxon>
        <taxon>Sciaenidae</taxon>
        <taxon>Larimichthys</taxon>
    </lineage>
</organism>
<dbReference type="InterPro" id="IPR052251">
    <property type="entry name" value="GH-ZnFinger_Regulators"/>
</dbReference>
<dbReference type="PANTHER" id="PTHR15507">
    <property type="entry name" value="ZINC FINGER PROTEIN RLF"/>
    <property type="match status" value="1"/>
</dbReference>
<dbReference type="EMBL" id="REGW02000011">
    <property type="protein sequence ID" value="KAE8289992.1"/>
    <property type="molecule type" value="Genomic_DNA"/>
</dbReference>
<dbReference type="AlphaFoldDB" id="A0A6G0IFH9"/>
<sequence>MKAASDCTAYAPWRRAKMAENNVEPEHEWSDRALDTAEDTLVAMETLLATLRAFEDVLRQQEMSIASSTEYCDNFCQALMHYAGSRNSMEHGLPLLEVYCLSINCFAAARSHLTAESDRVALVLKRLALSCFELLLSVPENEIPYEAWLQFHHSVQSAHDTLLQYAAQTSKLYSRSQEKEARGATLSSLLFSPASPPTQKKVRN</sequence>
<name>A0A6G0IFH9_LARCR</name>
<protein>
    <submittedName>
        <fullName evidence="1">Zinc finger protein Rlf Rearranged L-myc fusion gene protein Zn-15-related protein</fullName>
    </submittedName>
</protein>
<dbReference type="GO" id="GO:0003677">
    <property type="term" value="F:DNA binding"/>
    <property type="evidence" value="ECO:0007669"/>
    <property type="project" value="UniProtKB-KW"/>
</dbReference>
<evidence type="ECO:0000313" key="1">
    <source>
        <dbReference type="EMBL" id="KAE8289992.1"/>
    </source>
</evidence>
<comment type="caution">
    <text evidence="1">The sequence shown here is derived from an EMBL/GenBank/DDBJ whole genome shotgun (WGS) entry which is preliminary data.</text>
</comment>
<accession>A0A6G0IFH9</accession>
<reference evidence="1 2" key="1">
    <citation type="submission" date="2019-07" db="EMBL/GenBank/DDBJ databases">
        <title>Chromosome genome assembly for large yellow croaker.</title>
        <authorList>
            <person name="Xiao S."/>
        </authorList>
    </citation>
    <scope>NUCLEOTIDE SEQUENCE [LARGE SCALE GENOMIC DNA]</scope>
    <source>
        <strain evidence="1">JMULYC20181020</strain>
        <tissue evidence="1">Muscle</tissue>
    </source>
</reference>
<evidence type="ECO:0000313" key="2">
    <source>
        <dbReference type="Proteomes" id="UP000424527"/>
    </source>
</evidence>
<dbReference type="PANTHER" id="PTHR15507:SF18">
    <property type="entry name" value="ZINC FINGER PROTEIN RLF"/>
    <property type="match status" value="1"/>
</dbReference>
<dbReference type="GO" id="GO:0005634">
    <property type="term" value="C:nucleus"/>
    <property type="evidence" value="ECO:0007669"/>
    <property type="project" value="UniProtKB-SubCell"/>
</dbReference>
<dbReference type="GO" id="GO:0008270">
    <property type="term" value="F:zinc ion binding"/>
    <property type="evidence" value="ECO:0007669"/>
    <property type="project" value="UniProtKB-KW"/>
</dbReference>
<proteinExistence type="predicted"/>
<gene>
    <name evidence="1" type="ORF">D5F01_LYC11704</name>
</gene>
<dbReference type="GO" id="GO:0000981">
    <property type="term" value="F:DNA-binding transcription factor activity, RNA polymerase II-specific"/>
    <property type="evidence" value="ECO:0007669"/>
    <property type="project" value="TreeGrafter"/>
</dbReference>